<evidence type="ECO:0000259" key="3">
    <source>
        <dbReference type="PROSITE" id="PS51186"/>
    </source>
</evidence>
<evidence type="ECO:0000313" key="5">
    <source>
        <dbReference type="EMBL" id="KRK56337.1"/>
    </source>
</evidence>
<dbReference type="EC" id="2.3.1.-" evidence="4"/>
<reference evidence="4 6" key="1">
    <citation type="submission" date="2009-09" db="EMBL/GenBank/DDBJ databases">
        <authorList>
            <person name="Qin X."/>
            <person name="Bachman B."/>
            <person name="Battles P."/>
            <person name="Bell A."/>
            <person name="Bess C."/>
            <person name="Bickham C."/>
            <person name="Chaboub L."/>
            <person name="Chen D."/>
            <person name="Coyle M."/>
            <person name="Deiros D.R."/>
            <person name="Dinh H."/>
            <person name="Forbes L."/>
            <person name="Fowler G."/>
            <person name="Francisco L."/>
            <person name="Fu Q."/>
            <person name="Gubbala S."/>
            <person name="Hale W."/>
            <person name="Han Y."/>
            <person name="Hemphill L."/>
            <person name="Highlander S.K."/>
            <person name="Hirani K."/>
            <person name="Hogues M."/>
            <person name="Jackson L."/>
            <person name="Jakkamsetti A."/>
            <person name="Javaid M."/>
            <person name="Jiang H."/>
            <person name="Korchina V."/>
            <person name="Kovar C."/>
            <person name="Lara F."/>
            <person name="Lee S."/>
            <person name="Mata R."/>
            <person name="Mathew T."/>
            <person name="Moen C."/>
            <person name="Morales K."/>
            <person name="Munidasa M."/>
            <person name="Nazareth L."/>
            <person name="Ngo R."/>
            <person name="Nguyen L."/>
            <person name="Okwuonu G."/>
            <person name="Ongeri F."/>
            <person name="Patil S."/>
            <person name="Petrosino J."/>
            <person name="Pham C."/>
            <person name="Pham P."/>
            <person name="Pu L.-L."/>
            <person name="Puazo M."/>
            <person name="Raj R."/>
            <person name="Reid J."/>
            <person name="Rouhana J."/>
            <person name="Saada N."/>
            <person name="Shang Y."/>
            <person name="Simmons D."/>
            <person name="Thornton R."/>
            <person name="Warren J."/>
            <person name="Weissenberger G."/>
            <person name="Zhang J."/>
            <person name="Zhang L."/>
            <person name="Zhou C."/>
            <person name="Zhu D."/>
            <person name="Muzny D."/>
            <person name="Worley K."/>
            <person name="Gibbs R."/>
        </authorList>
    </citation>
    <scope>NUCLEOTIDE SEQUENCE [LARGE SCALE GENOMIC DNA]</scope>
    <source>
        <strain evidence="4 6">DSM 16041</strain>
    </source>
</reference>
<protein>
    <submittedName>
        <fullName evidence="4">Acetyltransferase, GNAT family</fullName>
        <ecNumber evidence="4">2.3.1.-</ecNumber>
    </submittedName>
    <submittedName>
        <fullName evidence="5">GNAT family acetyltransferase</fullName>
    </submittedName>
</protein>
<dbReference type="InterPro" id="IPR000182">
    <property type="entry name" value="GNAT_dom"/>
</dbReference>
<organism evidence="4 6">
    <name type="scientific">Limosilactobacillus antri DSM 16041</name>
    <dbReference type="NCBI Taxonomy" id="525309"/>
    <lineage>
        <taxon>Bacteria</taxon>
        <taxon>Bacillati</taxon>
        <taxon>Bacillota</taxon>
        <taxon>Bacilli</taxon>
        <taxon>Lactobacillales</taxon>
        <taxon>Lactobacillaceae</taxon>
        <taxon>Limosilactobacillus</taxon>
    </lineage>
</organism>
<dbReference type="STRING" id="525309.HMPREF0494_0447"/>
<keyword evidence="2 4" id="KW-0012">Acyltransferase</keyword>
<dbReference type="Proteomes" id="UP000051883">
    <property type="component" value="Unassembled WGS sequence"/>
</dbReference>
<dbReference type="Pfam" id="PF13508">
    <property type="entry name" value="Acetyltransf_7"/>
    <property type="match status" value="1"/>
</dbReference>
<dbReference type="EMBL" id="ACLL01000013">
    <property type="protein sequence ID" value="EEW54264.1"/>
    <property type="molecule type" value="Genomic_DNA"/>
</dbReference>
<dbReference type="PATRIC" id="fig|525309.8.peg.1380"/>
<evidence type="ECO:0000313" key="7">
    <source>
        <dbReference type="Proteomes" id="UP000051883"/>
    </source>
</evidence>
<evidence type="ECO:0000256" key="2">
    <source>
        <dbReference type="ARBA" id="ARBA00023315"/>
    </source>
</evidence>
<dbReference type="InterPro" id="IPR016181">
    <property type="entry name" value="Acyl_CoA_acyltransferase"/>
</dbReference>
<proteinExistence type="predicted"/>
<comment type="caution">
    <text evidence="4">The sequence shown here is derived from an EMBL/GenBank/DDBJ whole genome shotgun (WGS) entry which is preliminary data.</text>
</comment>
<name>C8P553_9LACO</name>
<dbReference type="EMBL" id="AZDK01000035">
    <property type="protein sequence ID" value="KRK56337.1"/>
    <property type="molecule type" value="Genomic_DNA"/>
</dbReference>
<evidence type="ECO:0000256" key="1">
    <source>
        <dbReference type="ARBA" id="ARBA00022679"/>
    </source>
</evidence>
<dbReference type="Gene3D" id="3.40.630.30">
    <property type="match status" value="1"/>
</dbReference>
<dbReference type="SUPFAM" id="SSF55729">
    <property type="entry name" value="Acyl-CoA N-acyltransferases (Nat)"/>
    <property type="match status" value="1"/>
</dbReference>
<keyword evidence="1 4" id="KW-0808">Transferase</keyword>
<dbReference type="PANTHER" id="PTHR43800">
    <property type="entry name" value="PEPTIDYL-LYSINE N-ACETYLTRANSFERASE YJAB"/>
    <property type="match status" value="1"/>
</dbReference>
<dbReference type="AlphaFoldDB" id="C8P553"/>
<evidence type="ECO:0000313" key="4">
    <source>
        <dbReference type="EMBL" id="EEW54264.1"/>
    </source>
</evidence>
<sequence>MPIFYPGILATKGGPKMIRKMHPDDLDTIMEIWLVGNLDAHAFIGAQYWRDQLPAVRTAIQAATVYCYLLPNGTIAGFVGLTGDYLAGLFVARQYRQQGIGGQLLTFVQRRSQKLALDAYRQNQRAVSFYQRHGFTISQQDQASVHLIWAAPE</sequence>
<dbReference type="eggNOG" id="COG0456">
    <property type="taxonomic scope" value="Bacteria"/>
</dbReference>
<dbReference type="GO" id="GO:0016747">
    <property type="term" value="F:acyltransferase activity, transferring groups other than amino-acyl groups"/>
    <property type="evidence" value="ECO:0007669"/>
    <property type="project" value="InterPro"/>
</dbReference>
<dbReference type="PANTHER" id="PTHR43800:SF1">
    <property type="entry name" value="PEPTIDYL-LYSINE N-ACETYLTRANSFERASE YJAB"/>
    <property type="match status" value="1"/>
</dbReference>
<dbReference type="PROSITE" id="PS51186">
    <property type="entry name" value="GNAT"/>
    <property type="match status" value="1"/>
</dbReference>
<keyword evidence="7" id="KW-1185">Reference proteome</keyword>
<evidence type="ECO:0000313" key="6">
    <source>
        <dbReference type="Proteomes" id="UP000003675"/>
    </source>
</evidence>
<accession>C8P553</accession>
<dbReference type="HOGENOM" id="CLU_013985_21_2_9"/>
<dbReference type="CDD" id="cd04301">
    <property type="entry name" value="NAT_SF"/>
    <property type="match status" value="1"/>
</dbReference>
<dbReference type="Proteomes" id="UP000003675">
    <property type="component" value="Unassembled WGS sequence"/>
</dbReference>
<reference evidence="5 7" key="2">
    <citation type="journal article" date="2015" name="Genome Announc.">
        <title>Expanding the biotechnology potential of lactobacilli through comparative genomics of 213 strains and associated genera.</title>
        <authorList>
            <person name="Sun Z."/>
            <person name="Harris H.M."/>
            <person name="McCann A."/>
            <person name="Guo C."/>
            <person name="Argimon S."/>
            <person name="Zhang W."/>
            <person name="Yang X."/>
            <person name="Jeffery I.B."/>
            <person name="Cooney J.C."/>
            <person name="Kagawa T.F."/>
            <person name="Liu W."/>
            <person name="Song Y."/>
            <person name="Salvetti E."/>
            <person name="Wrobel A."/>
            <person name="Rasinkangas P."/>
            <person name="Parkhill J."/>
            <person name="Rea M.C."/>
            <person name="O'Sullivan O."/>
            <person name="Ritari J."/>
            <person name="Douillard F.P."/>
            <person name="Paul Ross R."/>
            <person name="Yang R."/>
            <person name="Briner A.E."/>
            <person name="Felis G.E."/>
            <person name="de Vos W.M."/>
            <person name="Barrangou R."/>
            <person name="Klaenhammer T.R."/>
            <person name="Caufield P.W."/>
            <person name="Cui Y."/>
            <person name="Zhang H."/>
            <person name="O'Toole P.W."/>
        </authorList>
    </citation>
    <scope>NUCLEOTIDE SEQUENCE [LARGE SCALE GENOMIC DNA]</scope>
    <source>
        <strain evidence="5 7">DSM 16041</strain>
    </source>
</reference>
<gene>
    <name evidence="4" type="primary">wecD4</name>
    <name evidence="5" type="ORF">FC31_GL001361</name>
    <name evidence="4" type="ORF">HMPREF0494_0447</name>
</gene>
<feature type="domain" description="N-acetyltransferase" evidence="3">
    <location>
        <begin position="16"/>
        <end position="153"/>
    </location>
</feature>